<dbReference type="PANTHER" id="PTHR20661:SF0">
    <property type="entry name" value="PHOSPHATIDYLINOSITOL-GLYCAN BIOSYNTHESIS CLASS W PROTEIN"/>
    <property type="match status" value="1"/>
</dbReference>
<dbReference type="OrthoDB" id="15270at2759"/>
<feature type="transmembrane region" description="Helical" evidence="5">
    <location>
        <begin position="222"/>
        <end position="239"/>
    </location>
</feature>
<name>A0A0M3QVT3_DROBS</name>
<dbReference type="GO" id="GO:0032216">
    <property type="term" value="F:glucosaminyl-phosphatidylinositol O-acyltransferase activity"/>
    <property type="evidence" value="ECO:0007669"/>
    <property type="project" value="TreeGrafter"/>
</dbReference>
<dbReference type="GO" id="GO:0005789">
    <property type="term" value="C:endoplasmic reticulum membrane"/>
    <property type="evidence" value="ECO:0007669"/>
    <property type="project" value="UniProtKB-SubCell"/>
</dbReference>
<dbReference type="EMBL" id="CP012525">
    <property type="protein sequence ID" value="ALC42949.1"/>
    <property type="molecule type" value="Genomic_DNA"/>
</dbReference>
<dbReference type="OMA" id="DLCFAME"/>
<feature type="transmembrane region" description="Helical" evidence="5">
    <location>
        <begin position="326"/>
        <end position="344"/>
    </location>
</feature>
<keyword evidence="5" id="KW-0808">Transferase</keyword>
<evidence type="ECO:0000313" key="6">
    <source>
        <dbReference type="EMBL" id="ALC42949.1"/>
    </source>
</evidence>
<keyword evidence="5" id="KW-0012">Acyltransferase</keyword>
<dbReference type="EC" id="2.3.-.-" evidence="5"/>
<dbReference type="InterPro" id="IPR009447">
    <property type="entry name" value="PIGW/GWT1"/>
</dbReference>
<evidence type="ECO:0000256" key="5">
    <source>
        <dbReference type="RuleBase" id="RU280819"/>
    </source>
</evidence>
<feature type="transmembrane region" description="Helical" evidence="5">
    <location>
        <begin position="193"/>
        <end position="210"/>
    </location>
</feature>
<dbReference type="PANTHER" id="PTHR20661">
    <property type="entry name" value="PHOSPHATIDYLINOSITOL-GLYCAN BIOSYNTHESIS CLASS W PROTEIN"/>
    <property type="match status" value="1"/>
</dbReference>
<proteinExistence type="inferred from homology"/>
<keyword evidence="5" id="KW-0337">GPI-anchor biosynthesis</keyword>
<reference evidence="6 7" key="1">
    <citation type="submission" date="2015-08" db="EMBL/GenBank/DDBJ databases">
        <title>Ancestral chromatin configuration constrains chromatin evolution on differentiating sex chromosomes in Drosophila.</title>
        <authorList>
            <person name="Zhou Q."/>
            <person name="Bachtrog D."/>
        </authorList>
    </citation>
    <scope>NUCLEOTIDE SEQUENCE [LARGE SCALE GENOMIC DNA]</scope>
    <source>
        <tissue evidence="6">Whole larvae</tissue>
    </source>
</reference>
<dbReference type="Pfam" id="PF06423">
    <property type="entry name" value="GWT1"/>
    <property type="match status" value="1"/>
</dbReference>
<keyword evidence="3 5" id="KW-1133">Transmembrane helix</keyword>
<dbReference type="Proteomes" id="UP000494163">
    <property type="component" value="Chromosome 3L"/>
</dbReference>
<dbReference type="STRING" id="30019.A0A0M3QVT3"/>
<evidence type="ECO:0000256" key="3">
    <source>
        <dbReference type="ARBA" id="ARBA00022989"/>
    </source>
</evidence>
<keyword evidence="5" id="KW-0256">Endoplasmic reticulum</keyword>
<feature type="transmembrane region" description="Helical" evidence="5">
    <location>
        <begin position="446"/>
        <end position="466"/>
    </location>
</feature>
<feature type="transmembrane region" description="Helical" evidence="5">
    <location>
        <begin position="117"/>
        <end position="138"/>
    </location>
</feature>
<feature type="transmembrane region" description="Helical" evidence="5">
    <location>
        <begin position="246"/>
        <end position="264"/>
    </location>
</feature>
<accession>A0A0M3QVT3</accession>
<feature type="transmembrane region" description="Helical" evidence="5">
    <location>
        <begin position="356"/>
        <end position="378"/>
    </location>
</feature>
<feature type="transmembrane region" description="Helical" evidence="5">
    <location>
        <begin position="287"/>
        <end position="305"/>
    </location>
</feature>
<feature type="transmembrane region" description="Helical" evidence="5">
    <location>
        <begin position="407"/>
        <end position="426"/>
    </location>
</feature>
<dbReference type="AlphaFoldDB" id="A0A0M3QVT3"/>
<feature type="transmembrane region" description="Helical" evidence="5">
    <location>
        <begin position="84"/>
        <end position="105"/>
    </location>
</feature>
<comment type="subcellular location">
    <subcellularLocation>
        <location evidence="5">Endoplasmic reticulum membrane</location>
        <topology evidence="5">Multi-pass membrane protein</topology>
    </subcellularLocation>
    <subcellularLocation>
        <location evidence="1">Membrane</location>
        <topology evidence="1">Multi-pass membrane protein</topology>
    </subcellularLocation>
</comment>
<keyword evidence="2 5" id="KW-0812">Transmembrane</keyword>
<feature type="non-terminal residue" evidence="6">
    <location>
        <position position="1"/>
    </location>
</feature>
<evidence type="ECO:0000313" key="7">
    <source>
        <dbReference type="Proteomes" id="UP000494163"/>
    </source>
</evidence>
<comment type="pathway">
    <text evidence="5">Glycolipid biosynthesis; glycosylphosphatidylinositol-anchor biosynthesis.</text>
</comment>
<evidence type="ECO:0000256" key="1">
    <source>
        <dbReference type="ARBA" id="ARBA00004141"/>
    </source>
</evidence>
<dbReference type="GO" id="GO:0072659">
    <property type="term" value="P:protein localization to plasma membrane"/>
    <property type="evidence" value="ECO:0007669"/>
    <property type="project" value="TreeGrafter"/>
</dbReference>
<comment type="similarity">
    <text evidence="5">Belongs to the PIGW family.</text>
</comment>
<keyword evidence="7" id="KW-1185">Reference proteome</keyword>
<protein>
    <recommendedName>
        <fullName evidence="5">Phosphatidylinositol-glycan biosynthesis class W protein</fullName>
        <ecNumber evidence="5">2.3.-.-</ecNumber>
    </recommendedName>
</protein>
<comment type="function">
    <text evidence="5">A acetyltransferase, which acetylates the inositol ring of phosphatidylinositol during biosynthesis of GPI-anchor.</text>
</comment>
<dbReference type="UniPathway" id="UPA00196"/>
<dbReference type="PIRSF" id="PIRSF017321">
    <property type="entry name" value="GWT1"/>
    <property type="match status" value="1"/>
</dbReference>
<feature type="transmembrane region" description="Helical" evidence="5">
    <location>
        <begin position="153"/>
        <end position="172"/>
    </location>
</feature>
<evidence type="ECO:0000256" key="2">
    <source>
        <dbReference type="ARBA" id="ARBA00022692"/>
    </source>
</evidence>
<keyword evidence="4 5" id="KW-0472">Membrane</keyword>
<evidence type="ECO:0000256" key="4">
    <source>
        <dbReference type="ARBA" id="ARBA00023136"/>
    </source>
</evidence>
<feature type="transmembrane region" description="Helical" evidence="5">
    <location>
        <begin position="59"/>
        <end position="78"/>
    </location>
</feature>
<organism evidence="6 7">
    <name type="scientific">Drosophila busckii</name>
    <name type="common">Fruit fly</name>
    <dbReference type="NCBI Taxonomy" id="30019"/>
    <lineage>
        <taxon>Eukaryota</taxon>
        <taxon>Metazoa</taxon>
        <taxon>Ecdysozoa</taxon>
        <taxon>Arthropoda</taxon>
        <taxon>Hexapoda</taxon>
        <taxon>Insecta</taxon>
        <taxon>Pterygota</taxon>
        <taxon>Neoptera</taxon>
        <taxon>Endopterygota</taxon>
        <taxon>Diptera</taxon>
        <taxon>Brachycera</taxon>
        <taxon>Muscomorpha</taxon>
        <taxon>Ephydroidea</taxon>
        <taxon>Drosophilidae</taxon>
        <taxon>Drosophila</taxon>
    </lineage>
</organism>
<dbReference type="GO" id="GO:0006506">
    <property type="term" value="P:GPI anchor biosynthetic process"/>
    <property type="evidence" value="ECO:0007669"/>
    <property type="project" value="UniProtKB-UniPathway"/>
</dbReference>
<feature type="transmembrane region" description="Helical" evidence="5">
    <location>
        <begin position="28"/>
        <end position="47"/>
    </location>
</feature>
<gene>
    <name evidence="6" type="ORF">Dbus_chr3Lg115</name>
</gene>
<sequence>VQLPTYYEIPRVKQALDKHTDETFRQSVTSLVVILTTFSGIVLSRILTHRLCMRRSLAYILEFALIVVPGTLFVTVAYPYSVHFVVFMVLLLIVYIWCTRALTYARNRDLFDLGTRPAFLTVLRALTHLITAICILAIDFECFHRPYRKSKNYGAQLMDTGIGLFVATMAMVSRRSRNFSDLRRSLLRSALPLILLGCARTLSITIIGYGQDDHEYGKHLNAFFILGLTKLLGSVISYFAHNDMQLLPFSLVLLIVHQMGLSFADNAAYVMDEDIDRSSWLNANREGLYALPGFVVIYLFFIYFMRWLLSNTLLSYAEMLKKLRQLLSFALLSWALTLVSVYTVGVSRVTCNLGYVMWMLAIVITMLLLSLFVFDFIINSVVPTEYNPIECVEKGVKVTEESGEKSVWFIICEALNMNGLTFFLLANLLTGFVNIFLKPEERSDSVSLLILLVYMFVATCVVYHLFSKRIRLA</sequence>